<evidence type="ECO:0000259" key="14">
    <source>
        <dbReference type="SMART" id="SM00042"/>
    </source>
</evidence>
<dbReference type="OrthoDB" id="6022136at2759"/>
<dbReference type="InterPro" id="IPR002172">
    <property type="entry name" value="LDrepeatLR_classA_rpt"/>
</dbReference>
<organism evidence="17 18">
    <name type="scientific">Branchiostoma lanceolatum</name>
    <name type="common">Common lancelet</name>
    <name type="synonym">Amphioxus lanceolatum</name>
    <dbReference type="NCBI Taxonomy" id="7740"/>
    <lineage>
        <taxon>Eukaryota</taxon>
        <taxon>Metazoa</taxon>
        <taxon>Chordata</taxon>
        <taxon>Cephalochordata</taxon>
        <taxon>Leptocardii</taxon>
        <taxon>Amphioxiformes</taxon>
        <taxon>Branchiostomatidae</taxon>
        <taxon>Branchiostoma</taxon>
    </lineage>
</organism>
<dbReference type="SUPFAM" id="SSF63712">
    <property type="entry name" value="Nicotinic receptor ligand binding domain-like"/>
    <property type="match status" value="1"/>
</dbReference>
<dbReference type="SMART" id="SM00063">
    <property type="entry name" value="FRI"/>
    <property type="match status" value="1"/>
</dbReference>
<evidence type="ECO:0000256" key="8">
    <source>
        <dbReference type="ARBA" id="ARBA00022741"/>
    </source>
</evidence>
<dbReference type="Gene3D" id="2.60.120.290">
    <property type="entry name" value="Spermadhesin, CUB domain"/>
    <property type="match status" value="3"/>
</dbReference>
<dbReference type="GO" id="GO:0005524">
    <property type="term" value="F:ATP binding"/>
    <property type="evidence" value="ECO:0007669"/>
    <property type="project" value="UniProtKB-KW"/>
</dbReference>
<keyword evidence="5" id="KW-0420">Kringle</keyword>
<evidence type="ECO:0000256" key="9">
    <source>
        <dbReference type="ARBA" id="ARBA00022840"/>
    </source>
</evidence>
<dbReference type="SUPFAM" id="SSF63501">
    <property type="entry name" value="Frizzled cysteine-rich domain"/>
    <property type="match status" value="1"/>
</dbReference>
<feature type="domain" description="CUB" evidence="14">
    <location>
        <begin position="257"/>
        <end position="366"/>
    </location>
</feature>
<evidence type="ECO:0000259" key="13">
    <source>
        <dbReference type="SMART" id="SM00032"/>
    </source>
</evidence>
<dbReference type="SUPFAM" id="SSF49854">
    <property type="entry name" value="Spermadhesin, CUB domain"/>
    <property type="match status" value="3"/>
</dbReference>
<dbReference type="FunFam" id="1.10.2000.10:FF:000020">
    <property type="entry name" value="Uncharacterized protein"/>
    <property type="match status" value="1"/>
</dbReference>
<keyword evidence="6" id="KW-0812">Transmembrane</keyword>
<dbReference type="InterPro" id="IPR000859">
    <property type="entry name" value="CUB_dom"/>
</dbReference>
<feature type="domain" description="Kringle" evidence="16">
    <location>
        <begin position="533"/>
        <end position="613"/>
    </location>
</feature>
<keyword evidence="8" id="KW-0547">Nucleotide-binding</keyword>
<dbReference type="CDD" id="cd00112">
    <property type="entry name" value="LDLa"/>
    <property type="match status" value="1"/>
</dbReference>
<evidence type="ECO:0000256" key="3">
    <source>
        <dbReference type="ARBA" id="ARBA00004479"/>
    </source>
</evidence>
<evidence type="ECO:0000256" key="4">
    <source>
        <dbReference type="ARBA" id="ARBA00022553"/>
    </source>
</evidence>
<dbReference type="PANTHER" id="PTHR24251:SF37">
    <property type="entry name" value="CUB DOMAIN-CONTAINING PROTEIN"/>
    <property type="match status" value="1"/>
</dbReference>
<dbReference type="CDD" id="cd00041">
    <property type="entry name" value="CUB"/>
    <property type="match status" value="3"/>
</dbReference>
<dbReference type="InterPro" id="IPR035914">
    <property type="entry name" value="Sperma_CUB_dom_sf"/>
</dbReference>
<dbReference type="FunFam" id="2.60.120.290:FF:000005">
    <property type="entry name" value="Procollagen C-endopeptidase enhancer 1"/>
    <property type="match status" value="2"/>
</dbReference>
<feature type="domain" description="Sushi" evidence="13">
    <location>
        <begin position="616"/>
        <end position="680"/>
    </location>
</feature>
<feature type="domain" description="CUB" evidence="14">
    <location>
        <begin position="29"/>
        <end position="137"/>
    </location>
</feature>
<evidence type="ECO:0000256" key="1">
    <source>
        <dbReference type="ARBA" id="ARBA00004141"/>
    </source>
</evidence>
<dbReference type="SMART" id="SM00032">
    <property type="entry name" value="CCP"/>
    <property type="match status" value="1"/>
</dbReference>
<dbReference type="InterPro" id="IPR036055">
    <property type="entry name" value="LDL_receptor-like_sf"/>
</dbReference>
<dbReference type="Proteomes" id="UP000838412">
    <property type="component" value="Chromosome 1"/>
</dbReference>
<dbReference type="CDD" id="cd00108">
    <property type="entry name" value="KR"/>
    <property type="match status" value="1"/>
</dbReference>
<dbReference type="InterPro" id="IPR013806">
    <property type="entry name" value="Kringle-like"/>
</dbReference>
<accession>A0A8J9W0V2</accession>
<dbReference type="InterPro" id="IPR036734">
    <property type="entry name" value="Neur_chan_lig-bd_sf"/>
</dbReference>
<evidence type="ECO:0000259" key="16">
    <source>
        <dbReference type="SMART" id="SM00130"/>
    </source>
</evidence>
<dbReference type="Pfam" id="PF02931">
    <property type="entry name" value="Neur_chan_LBD"/>
    <property type="match status" value="1"/>
</dbReference>
<dbReference type="SMART" id="SM00042">
    <property type="entry name" value="CUB"/>
    <property type="match status" value="3"/>
</dbReference>
<dbReference type="Gene3D" id="2.10.70.10">
    <property type="entry name" value="Complement Module, domain 1"/>
    <property type="match status" value="1"/>
</dbReference>
<dbReference type="SMART" id="SM00192">
    <property type="entry name" value="LDLa"/>
    <property type="match status" value="1"/>
</dbReference>
<dbReference type="Gene3D" id="4.10.400.10">
    <property type="entry name" value="Low-density Lipoprotein Receptor"/>
    <property type="match status" value="1"/>
</dbReference>
<dbReference type="InterPro" id="IPR035976">
    <property type="entry name" value="Sushi/SCR/CCP_sf"/>
</dbReference>
<evidence type="ECO:0000256" key="12">
    <source>
        <dbReference type="SAM" id="SignalP"/>
    </source>
</evidence>
<feature type="signal peptide" evidence="12">
    <location>
        <begin position="1"/>
        <end position="21"/>
    </location>
</feature>
<dbReference type="EMBL" id="OV696686">
    <property type="protein sequence ID" value="CAH1232855.1"/>
    <property type="molecule type" value="Genomic_DNA"/>
</dbReference>
<dbReference type="InterPro" id="IPR006202">
    <property type="entry name" value="Neur_chan_lig-bd"/>
</dbReference>
<keyword evidence="4" id="KW-0597">Phosphoprotein</keyword>
<dbReference type="Pfam" id="PF00431">
    <property type="entry name" value="CUB"/>
    <property type="match status" value="3"/>
</dbReference>
<dbReference type="SUPFAM" id="SSF57424">
    <property type="entry name" value="LDL receptor-like module"/>
    <property type="match status" value="1"/>
</dbReference>
<keyword evidence="18" id="KW-1185">Reference proteome</keyword>
<feature type="domain" description="FZ" evidence="15">
    <location>
        <begin position="409"/>
        <end position="523"/>
    </location>
</feature>
<protein>
    <submittedName>
        <fullName evidence="17">CDCP2 protein</fullName>
    </submittedName>
</protein>
<evidence type="ECO:0000259" key="15">
    <source>
        <dbReference type="SMART" id="SM00063"/>
    </source>
</evidence>
<dbReference type="SMART" id="SM00130">
    <property type="entry name" value="KR"/>
    <property type="match status" value="1"/>
</dbReference>
<evidence type="ECO:0000313" key="18">
    <source>
        <dbReference type="Proteomes" id="UP000838412"/>
    </source>
</evidence>
<dbReference type="CDD" id="cd07066">
    <property type="entry name" value="CRD_FZ"/>
    <property type="match status" value="1"/>
</dbReference>
<keyword evidence="10" id="KW-0472">Membrane</keyword>
<dbReference type="Pfam" id="PF01392">
    <property type="entry name" value="Fz"/>
    <property type="match status" value="1"/>
</dbReference>
<dbReference type="Gene3D" id="2.40.20.10">
    <property type="entry name" value="Plasminogen Kringle 4"/>
    <property type="match status" value="1"/>
</dbReference>
<dbReference type="InterPro" id="IPR036790">
    <property type="entry name" value="Frizzled_dom_sf"/>
</dbReference>
<dbReference type="InterPro" id="IPR002394">
    <property type="entry name" value="Nicotinic_acetylcholine_rcpt"/>
</dbReference>
<sequence>MWRLVSFAGLACVLLTVPVSGQRERQQACRPVLLTAETGTFSSPNYPDTYPSNQRCRYEIVVQRSQRIRLAFSDFNVERDLDYVEVYDGNDQSGRGERYTGQVTVDPIKSTGNVMTIVFTSDRAGTASGFNASYITLDPGCRPVLLTGASGIFSSPNYPESYPSDQTCRYDIVVEPNKRIRLTFTVLDLERSSDFLDIYDGNTTDRQSQIGVRNTGLLTLDTIYSAANAMTVVFTSDSAGTAVGFNATYTAVDIGCPSGAFMTESGRLSSPFYPAAYPNGERCRYRIRVDFKKAVRLVFGDFNLEDGYDHVEVFQGDTTNRKFSLGRYTGGTNPGVVTSASHFMNILFTSDRSIAERGFNATYTSVEKVFTTCAFGQFRCADGVTCIKSWQRCNGEVDCSDRSDERHCECEEIPPEFTLCKGTEYDMMTLPNPLHYNTVEEVLNSTVPGGALHGLASSACHPQVSNLVCAVIMPSCNESLLRQQLPCRAWCEEVRASCLGNGSWPAFLSCDIFPHSDCYNAKTLTSETEDTDIQCFHGSGTNYRGAVNKGRSGAECLRWDTDDNRYYITQYPWANLQDNYCRNPNPDPLRGWFMPWCYTEDGPEPCDVVPCNDRGCLDPGKPDFGQRRPLLNFYPLGEWITFICDKGYIVQDDNLLNRAQCVSNGTGLIGRWSPSAVPDCAVDHHARLVNDLLSADVYNKALPPSRFIRLGVMAYIVNVVNLDEREEIIISDVKTEYTWKDRRLIWHTGDYGGITDISIAASLLWMPSLILKTNADTQYSGFPEVELKVDNTGKVHWTVETLTTTTCELDPYLFPQDNMTCSICWTAGENYQVGTYQRERSQMFTDICSTYV</sequence>
<keyword evidence="11" id="KW-1015">Disulfide bond</keyword>
<feature type="domain" description="CUB" evidence="14">
    <location>
        <begin position="141"/>
        <end position="252"/>
    </location>
</feature>
<dbReference type="AlphaFoldDB" id="A0A8J9W0V2"/>
<dbReference type="Pfam" id="PF00057">
    <property type="entry name" value="Ldl_recept_a"/>
    <property type="match status" value="1"/>
</dbReference>
<dbReference type="SUPFAM" id="SSF57535">
    <property type="entry name" value="Complement control module/SCR domain"/>
    <property type="match status" value="1"/>
</dbReference>
<dbReference type="CDD" id="cd00033">
    <property type="entry name" value="CCP"/>
    <property type="match status" value="1"/>
</dbReference>
<dbReference type="InterPro" id="IPR038178">
    <property type="entry name" value="Kringle_sf"/>
</dbReference>
<gene>
    <name evidence="17" type="primary">CDCP2</name>
    <name evidence="17" type="ORF">BLAG_LOCUS1805</name>
</gene>
<evidence type="ECO:0000313" key="17">
    <source>
        <dbReference type="EMBL" id="CAH1232855.1"/>
    </source>
</evidence>
<keyword evidence="9" id="KW-0067">ATP-binding</keyword>
<dbReference type="GO" id="GO:0045211">
    <property type="term" value="C:postsynaptic membrane"/>
    <property type="evidence" value="ECO:0007669"/>
    <property type="project" value="InterPro"/>
</dbReference>
<dbReference type="FunFam" id="2.60.120.290:FF:000013">
    <property type="entry name" value="Membrane frizzled-related protein"/>
    <property type="match status" value="1"/>
</dbReference>
<dbReference type="Gene3D" id="2.70.170.10">
    <property type="entry name" value="Neurotransmitter-gated ion-channel ligand-binding domain"/>
    <property type="match status" value="1"/>
</dbReference>
<dbReference type="PANTHER" id="PTHR24251">
    <property type="entry name" value="OVOCHYMASE-RELATED"/>
    <property type="match status" value="1"/>
</dbReference>
<dbReference type="GO" id="GO:0022848">
    <property type="term" value="F:acetylcholine-gated monoatomic cation-selective channel activity"/>
    <property type="evidence" value="ECO:0007669"/>
    <property type="project" value="InterPro"/>
</dbReference>
<keyword evidence="7" id="KW-0677">Repeat</keyword>
<feature type="chain" id="PRO_5035438437" evidence="12">
    <location>
        <begin position="22"/>
        <end position="852"/>
    </location>
</feature>
<dbReference type="SUPFAM" id="SSF57440">
    <property type="entry name" value="Kringle-like"/>
    <property type="match status" value="1"/>
</dbReference>
<dbReference type="InterPro" id="IPR000001">
    <property type="entry name" value="Kringle"/>
</dbReference>
<evidence type="ECO:0000256" key="11">
    <source>
        <dbReference type="ARBA" id="ARBA00023157"/>
    </source>
</evidence>
<dbReference type="PRINTS" id="PR00254">
    <property type="entry name" value="NICOTINICR"/>
</dbReference>
<dbReference type="Gene3D" id="1.10.2000.10">
    <property type="entry name" value="Frizzled cysteine-rich domain"/>
    <property type="match status" value="1"/>
</dbReference>
<name>A0A8J9W0V2_BRALA</name>
<dbReference type="InterPro" id="IPR000436">
    <property type="entry name" value="Sushi_SCR_CCP_dom"/>
</dbReference>
<keyword evidence="12" id="KW-0732">Signal</keyword>
<evidence type="ECO:0000256" key="6">
    <source>
        <dbReference type="ARBA" id="ARBA00022692"/>
    </source>
</evidence>
<dbReference type="InterPro" id="IPR020067">
    <property type="entry name" value="Frizzled_dom"/>
</dbReference>
<dbReference type="PRINTS" id="PR00018">
    <property type="entry name" value="KRINGLE"/>
</dbReference>
<proteinExistence type="predicted"/>
<evidence type="ECO:0000256" key="7">
    <source>
        <dbReference type="ARBA" id="ARBA00022737"/>
    </source>
</evidence>
<reference evidence="17" key="1">
    <citation type="submission" date="2022-01" db="EMBL/GenBank/DDBJ databases">
        <authorList>
            <person name="Braso-Vives M."/>
        </authorList>
    </citation>
    <scope>NUCLEOTIDE SEQUENCE</scope>
</reference>
<evidence type="ECO:0000256" key="10">
    <source>
        <dbReference type="ARBA" id="ARBA00023136"/>
    </source>
</evidence>
<evidence type="ECO:0000256" key="2">
    <source>
        <dbReference type="ARBA" id="ARBA00004162"/>
    </source>
</evidence>
<dbReference type="Pfam" id="PF00051">
    <property type="entry name" value="Kringle"/>
    <property type="match status" value="1"/>
</dbReference>
<evidence type="ECO:0000256" key="5">
    <source>
        <dbReference type="ARBA" id="ARBA00022572"/>
    </source>
</evidence>
<comment type="subcellular location">
    <subcellularLocation>
        <location evidence="2">Cell membrane</location>
        <topology evidence="2">Single-pass membrane protein</topology>
    </subcellularLocation>
    <subcellularLocation>
        <location evidence="1">Membrane</location>
        <topology evidence="1">Multi-pass membrane protein</topology>
    </subcellularLocation>
    <subcellularLocation>
        <location evidence="3">Membrane</location>
        <topology evidence="3">Single-pass type I membrane protein</topology>
    </subcellularLocation>
</comment>